<comment type="similarity">
    <text evidence="2 3">Belongs to the class-III pyridoxal-phosphate-dependent aminotransferase family.</text>
</comment>
<comment type="catalytic activity">
    <reaction evidence="3">
        <text>a 2-oxocarboxylate + L-ornithine = L-glutamate 5-semialdehyde + an L-alpha-amino acid</text>
        <dbReference type="Rhea" id="RHEA:13877"/>
        <dbReference type="ChEBI" id="CHEBI:35179"/>
        <dbReference type="ChEBI" id="CHEBI:46911"/>
        <dbReference type="ChEBI" id="CHEBI:58066"/>
        <dbReference type="ChEBI" id="CHEBI:59869"/>
        <dbReference type="EC" id="2.6.1.13"/>
    </reaction>
</comment>
<evidence type="ECO:0000256" key="1">
    <source>
        <dbReference type="ARBA" id="ARBA00001933"/>
    </source>
</evidence>
<dbReference type="InterPro" id="IPR050103">
    <property type="entry name" value="Class-III_PLP-dep_AT"/>
</dbReference>
<protein>
    <recommendedName>
        <fullName evidence="3">Ornithine aminotransferase</fullName>
        <ecNumber evidence="3">2.6.1.13</ecNumber>
    </recommendedName>
</protein>
<dbReference type="InterPro" id="IPR015422">
    <property type="entry name" value="PyrdxlP-dep_Trfase_small"/>
</dbReference>
<keyword evidence="3" id="KW-0032">Aminotransferase</keyword>
<dbReference type="Proteomes" id="UP001345691">
    <property type="component" value="Unassembled WGS sequence"/>
</dbReference>
<keyword evidence="3" id="KW-0808">Transferase</keyword>
<evidence type="ECO:0000313" key="4">
    <source>
        <dbReference type="EMBL" id="KAK5049805.1"/>
    </source>
</evidence>
<dbReference type="PANTHER" id="PTHR11986:SF18">
    <property type="entry name" value="ORNITHINE AMINOTRANSFERASE, MITOCHONDRIAL"/>
    <property type="match status" value="1"/>
</dbReference>
<evidence type="ECO:0000256" key="2">
    <source>
        <dbReference type="ARBA" id="ARBA00008954"/>
    </source>
</evidence>
<name>A0ABR0IWL0_9EURO</name>
<dbReference type="PANTHER" id="PTHR11986">
    <property type="entry name" value="AMINOTRANSFERASE CLASS III"/>
    <property type="match status" value="1"/>
</dbReference>
<gene>
    <name evidence="4" type="ORF">LTR69_010862</name>
</gene>
<accession>A0ABR0IWL0</accession>
<dbReference type="EC" id="2.6.1.13" evidence="3"/>
<keyword evidence="3" id="KW-0663">Pyridoxal phosphate</keyword>
<dbReference type="EMBL" id="JAVRRF010000041">
    <property type="protein sequence ID" value="KAK5049805.1"/>
    <property type="molecule type" value="Genomic_DNA"/>
</dbReference>
<comment type="caution">
    <text evidence="4">The sequence shown here is derived from an EMBL/GenBank/DDBJ whole genome shotgun (WGS) entry which is preliminary data.</text>
</comment>
<comment type="cofactor">
    <cofactor evidence="1 3">
        <name>pyridoxal 5'-phosphate</name>
        <dbReference type="ChEBI" id="CHEBI:597326"/>
    </cofactor>
</comment>
<evidence type="ECO:0000313" key="5">
    <source>
        <dbReference type="Proteomes" id="UP001345691"/>
    </source>
</evidence>
<keyword evidence="5" id="KW-1185">Reference proteome</keyword>
<dbReference type="InterPro" id="IPR005814">
    <property type="entry name" value="Aminotrans_3"/>
</dbReference>
<sequence>MPSAIQSFAVSDKTQEALTDYREHVAGGFAPLPVAIVRAKNAAVWDVDGKEYLDFLSMYSVVNMGHGHPRPVSAAIEAMKEAGCVNIAFHNPLYGKLAKRLHEA</sequence>
<organism evidence="4 5">
    <name type="scientific">Exophiala sideris</name>
    <dbReference type="NCBI Taxonomy" id="1016849"/>
    <lineage>
        <taxon>Eukaryota</taxon>
        <taxon>Fungi</taxon>
        <taxon>Dikarya</taxon>
        <taxon>Ascomycota</taxon>
        <taxon>Pezizomycotina</taxon>
        <taxon>Eurotiomycetes</taxon>
        <taxon>Chaetothyriomycetidae</taxon>
        <taxon>Chaetothyriales</taxon>
        <taxon>Herpotrichiellaceae</taxon>
        <taxon>Exophiala</taxon>
    </lineage>
</organism>
<dbReference type="InterPro" id="IPR015424">
    <property type="entry name" value="PyrdxlP-dep_Trfase"/>
</dbReference>
<dbReference type="Pfam" id="PF00202">
    <property type="entry name" value="Aminotran_3"/>
    <property type="match status" value="1"/>
</dbReference>
<dbReference type="Gene3D" id="3.90.1150.10">
    <property type="entry name" value="Aspartate Aminotransferase, domain 1"/>
    <property type="match status" value="1"/>
</dbReference>
<reference evidence="4 5" key="1">
    <citation type="submission" date="2023-08" db="EMBL/GenBank/DDBJ databases">
        <title>Black Yeasts Isolated from many extreme environments.</title>
        <authorList>
            <person name="Coleine C."/>
            <person name="Stajich J.E."/>
            <person name="Selbmann L."/>
        </authorList>
    </citation>
    <scope>NUCLEOTIDE SEQUENCE [LARGE SCALE GENOMIC DNA]</scope>
    <source>
        <strain evidence="4 5">CCFEE 6328</strain>
    </source>
</reference>
<proteinExistence type="inferred from homology"/>
<evidence type="ECO:0000256" key="3">
    <source>
        <dbReference type="RuleBase" id="RU365036"/>
    </source>
</evidence>
<comment type="pathway">
    <text evidence="3">Amino-acid biosynthesis; L-proline biosynthesis; L-glutamate 5-semialdehyde from L-ornithine: step 1/1.</text>
</comment>
<dbReference type="SUPFAM" id="SSF53383">
    <property type="entry name" value="PLP-dependent transferases"/>
    <property type="match status" value="1"/>
</dbReference>